<evidence type="ECO:0000256" key="2">
    <source>
        <dbReference type="ARBA" id="ARBA00022448"/>
    </source>
</evidence>
<proteinExistence type="predicted"/>
<gene>
    <name evidence="9" type="ORF">FC70_GL000839</name>
</gene>
<keyword evidence="2" id="KW-0813">Transport</keyword>
<dbReference type="InterPro" id="IPR036259">
    <property type="entry name" value="MFS_trans_sf"/>
</dbReference>
<dbReference type="PANTHER" id="PTHR42718">
    <property type="entry name" value="MAJOR FACILITATOR SUPERFAMILY MULTIDRUG TRANSPORTER MFSC"/>
    <property type="match status" value="1"/>
</dbReference>
<dbReference type="CDD" id="cd17503">
    <property type="entry name" value="MFS_LmrB_MDR_like"/>
    <property type="match status" value="1"/>
</dbReference>
<dbReference type="EMBL" id="AZFE01000031">
    <property type="protein sequence ID" value="KRL55243.1"/>
    <property type="molecule type" value="Genomic_DNA"/>
</dbReference>
<keyword evidence="4 7" id="KW-0812">Transmembrane</keyword>
<feature type="transmembrane region" description="Helical" evidence="7">
    <location>
        <begin position="24"/>
        <end position="46"/>
    </location>
</feature>
<feature type="domain" description="Major facilitator superfamily (MFS) profile" evidence="8">
    <location>
        <begin position="1"/>
        <end position="450"/>
    </location>
</feature>
<evidence type="ECO:0000313" key="10">
    <source>
        <dbReference type="Proteomes" id="UP000051697"/>
    </source>
</evidence>
<keyword evidence="6 7" id="KW-0472">Membrane</keyword>
<feature type="transmembrane region" description="Helical" evidence="7">
    <location>
        <begin position="332"/>
        <end position="357"/>
    </location>
</feature>
<name>A0A0R1RPA3_9LACO</name>
<dbReference type="InterPro" id="IPR011701">
    <property type="entry name" value="MFS"/>
</dbReference>
<protein>
    <submittedName>
        <fullName evidence="9">Multidrug transport protein</fullName>
    </submittedName>
</protein>
<evidence type="ECO:0000256" key="6">
    <source>
        <dbReference type="ARBA" id="ARBA00023136"/>
    </source>
</evidence>
<evidence type="ECO:0000313" key="9">
    <source>
        <dbReference type="EMBL" id="KRL55243.1"/>
    </source>
</evidence>
<feature type="transmembrane region" description="Helical" evidence="7">
    <location>
        <begin position="53"/>
        <end position="71"/>
    </location>
</feature>
<accession>A0A0R1RPA3</accession>
<dbReference type="STRING" id="1423778.FC70_GL000839"/>
<evidence type="ECO:0000259" key="8">
    <source>
        <dbReference type="PROSITE" id="PS50850"/>
    </source>
</evidence>
<organism evidence="9 10">
    <name type="scientific">Paucilactobacillus oligofermentans DSM 15707 = LMG 22743</name>
    <dbReference type="NCBI Taxonomy" id="1423778"/>
    <lineage>
        <taxon>Bacteria</taxon>
        <taxon>Bacillati</taxon>
        <taxon>Bacillota</taxon>
        <taxon>Bacilli</taxon>
        <taxon>Lactobacillales</taxon>
        <taxon>Lactobacillaceae</taxon>
        <taxon>Paucilactobacillus</taxon>
    </lineage>
</organism>
<dbReference type="Proteomes" id="UP000051697">
    <property type="component" value="Unassembled WGS sequence"/>
</dbReference>
<dbReference type="AlphaFoldDB" id="A0A0R1RPA3"/>
<evidence type="ECO:0000256" key="5">
    <source>
        <dbReference type="ARBA" id="ARBA00022989"/>
    </source>
</evidence>
<feature type="transmembrane region" description="Helical" evidence="7">
    <location>
        <begin position="173"/>
        <end position="195"/>
    </location>
</feature>
<keyword evidence="5 7" id="KW-1133">Transmembrane helix</keyword>
<feature type="transmembrane region" description="Helical" evidence="7">
    <location>
        <begin position="307"/>
        <end position="326"/>
    </location>
</feature>
<dbReference type="InterPro" id="IPR020846">
    <property type="entry name" value="MFS_dom"/>
</dbReference>
<evidence type="ECO:0000256" key="4">
    <source>
        <dbReference type="ARBA" id="ARBA00022692"/>
    </source>
</evidence>
<feature type="transmembrane region" description="Helical" evidence="7">
    <location>
        <begin position="241"/>
        <end position="266"/>
    </location>
</feature>
<dbReference type="PRINTS" id="PR01036">
    <property type="entry name" value="TCRTETB"/>
</dbReference>
<comment type="caution">
    <text evidence="9">The sequence shown here is derived from an EMBL/GenBank/DDBJ whole genome shotgun (WGS) entry which is preliminary data.</text>
</comment>
<dbReference type="PATRIC" id="fig|1423778.4.peg.872"/>
<keyword evidence="3" id="KW-1003">Cell membrane</keyword>
<dbReference type="InterPro" id="IPR004638">
    <property type="entry name" value="EmrB-like"/>
</dbReference>
<feature type="transmembrane region" description="Helical" evidence="7">
    <location>
        <begin position="278"/>
        <end position="295"/>
    </location>
</feature>
<evidence type="ECO:0000256" key="7">
    <source>
        <dbReference type="SAM" id="Phobius"/>
    </source>
</evidence>
<dbReference type="SUPFAM" id="SSF103473">
    <property type="entry name" value="MFS general substrate transporter"/>
    <property type="match status" value="1"/>
</dbReference>
<feature type="transmembrane region" description="Helical" evidence="7">
    <location>
        <begin position="111"/>
        <end position="131"/>
    </location>
</feature>
<sequence length="463" mass="49946">MNQTILTTAFPALMKAFDISTSTVQWLTTGFLMVNGIMIPVSAFLSSRFPTKWLYIIAMVIFEIGTIMAWVAPSFQVLLAGRLVQAVGVGITMPLMQTIMLSIFPASSRGSAMGMAGIVVGLAPALGPTLSGWVIDNFTWRDLFGMIVPIVAVVIILSFFFMRNVIKTTKPKLDVLSLILSTAGFGSLLFGFSSVGTDGWTSFKVLGTIILGVLLIAFFTYRQLHVKNPFLELRVFKSKEFTIATVLSSVAMVAMVGAEMILPLYLQNVHGMSAFDSGLALLPGALMMGVMSPITGNLFDKYGAKRLAMVGMFLLTVATIPFIFITPDTPTIYITMLYAVRLFGISMVMMPTTTAAMNSLSMDMISHGTAVNNTTRQIASSMGTAVLVSVLSNVTTNNMPAKSLLKITPFDYKVKAVDAVMNGYSAAFIIAVAFSAIGLIIAFFLSSNKNRIKVNIDMKGDAK</sequence>
<dbReference type="Gene3D" id="1.20.1720.10">
    <property type="entry name" value="Multidrug resistance protein D"/>
    <property type="match status" value="1"/>
</dbReference>
<comment type="subcellular location">
    <subcellularLocation>
        <location evidence="1">Cell membrane</location>
        <topology evidence="1">Multi-pass membrane protein</topology>
    </subcellularLocation>
</comment>
<feature type="transmembrane region" description="Helical" evidence="7">
    <location>
        <begin position="424"/>
        <end position="445"/>
    </location>
</feature>
<feature type="transmembrane region" description="Helical" evidence="7">
    <location>
        <begin position="378"/>
        <end position="396"/>
    </location>
</feature>
<feature type="transmembrane region" description="Helical" evidence="7">
    <location>
        <begin position="201"/>
        <end position="221"/>
    </location>
</feature>
<dbReference type="Pfam" id="PF07690">
    <property type="entry name" value="MFS_1"/>
    <property type="match status" value="1"/>
</dbReference>
<evidence type="ECO:0000256" key="1">
    <source>
        <dbReference type="ARBA" id="ARBA00004651"/>
    </source>
</evidence>
<reference evidence="9 10" key="1">
    <citation type="journal article" date="2015" name="Genome Announc.">
        <title>Expanding the biotechnology potential of lactobacilli through comparative genomics of 213 strains and associated genera.</title>
        <authorList>
            <person name="Sun Z."/>
            <person name="Harris H.M."/>
            <person name="McCann A."/>
            <person name="Guo C."/>
            <person name="Argimon S."/>
            <person name="Zhang W."/>
            <person name="Yang X."/>
            <person name="Jeffery I.B."/>
            <person name="Cooney J.C."/>
            <person name="Kagawa T.F."/>
            <person name="Liu W."/>
            <person name="Song Y."/>
            <person name="Salvetti E."/>
            <person name="Wrobel A."/>
            <person name="Rasinkangas P."/>
            <person name="Parkhill J."/>
            <person name="Rea M.C."/>
            <person name="O'Sullivan O."/>
            <person name="Ritari J."/>
            <person name="Douillard F.P."/>
            <person name="Paul Ross R."/>
            <person name="Yang R."/>
            <person name="Briner A.E."/>
            <person name="Felis G.E."/>
            <person name="de Vos W.M."/>
            <person name="Barrangou R."/>
            <person name="Klaenhammer T.R."/>
            <person name="Caufield P.W."/>
            <person name="Cui Y."/>
            <person name="Zhang H."/>
            <person name="O'Toole P.W."/>
        </authorList>
    </citation>
    <scope>NUCLEOTIDE SEQUENCE [LARGE SCALE GENOMIC DNA]</scope>
    <source>
        <strain evidence="9 10">DSM 15707</strain>
    </source>
</reference>
<keyword evidence="10" id="KW-1185">Reference proteome</keyword>
<evidence type="ECO:0000256" key="3">
    <source>
        <dbReference type="ARBA" id="ARBA00022475"/>
    </source>
</evidence>
<dbReference type="GO" id="GO:0005886">
    <property type="term" value="C:plasma membrane"/>
    <property type="evidence" value="ECO:0007669"/>
    <property type="project" value="UniProtKB-SubCell"/>
</dbReference>
<dbReference type="PANTHER" id="PTHR42718:SF24">
    <property type="entry name" value="MAJOR FACILITATOR SUPERFAMILY (MFS) PROFILE DOMAIN-CONTAINING PROTEIN"/>
    <property type="match status" value="1"/>
</dbReference>
<dbReference type="PROSITE" id="PS50850">
    <property type="entry name" value="MFS"/>
    <property type="match status" value="1"/>
</dbReference>
<feature type="transmembrane region" description="Helical" evidence="7">
    <location>
        <begin position="143"/>
        <end position="161"/>
    </location>
</feature>
<dbReference type="Gene3D" id="1.20.1250.20">
    <property type="entry name" value="MFS general substrate transporter like domains"/>
    <property type="match status" value="1"/>
</dbReference>
<dbReference type="NCBIfam" id="TIGR00711">
    <property type="entry name" value="efflux_EmrB"/>
    <property type="match status" value="1"/>
</dbReference>
<feature type="transmembrane region" description="Helical" evidence="7">
    <location>
        <begin position="83"/>
        <end position="104"/>
    </location>
</feature>
<dbReference type="GO" id="GO:0022857">
    <property type="term" value="F:transmembrane transporter activity"/>
    <property type="evidence" value="ECO:0007669"/>
    <property type="project" value="InterPro"/>
</dbReference>